<feature type="domain" description="Aminotransferase class V" evidence="2">
    <location>
        <begin position="30"/>
        <end position="441"/>
    </location>
</feature>
<sequence length="500" mass="56598">MEAHFTPFRTQIIGIDQEFSSPYGAHQPIVYADWTASGRLYRPIEARLCEAIYPFVANTHTETNSTGRGMTDAYHQALHLIKQHVHAGPDDCILSCYSGMTGVVNKFQRILGLRVHERYKGLIQLAEEDRPVVFITHMEHHSNQTSWLETLADVEIIGADADGLVDLDDLDRLLEKYEHRKLKMAAVTSCSNVTGIFTPYHDIAARMHAAGGYCFVDFACSAPYIDIDMHPPQEGHHLDAIYFSPHKFLGGPGTTGILIFHKSLYHNAVPDNPGGGTVDWTNPWGEHKYVDDIEAREDGGTPAFLQTIKVALCIKLKEEMGVENMLRREKEQLDLLWEPLSQIPNLHLLAPQHRDRLAVVSFYIDGLHYNVGVKILNDRFGIQVRGGCSCAGTYGHYLLNVEREYSRRITELINQGDYSQKPGWIRLSLHPTTSDAEIRYLVESLRQLAAHHPTWAKDYCIDRHNEVAFCRPEEDGYMQQQVSAWFNTPLTPVSERVALP</sequence>
<accession>A0A1G9G7F2</accession>
<dbReference type="Pfam" id="PF00266">
    <property type="entry name" value="Aminotran_5"/>
    <property type="match status" value="1"/>
</dbReference>
<dbReference type="InterPro" id="IPR015422">
    <property type="entry name" value="PyrdxlP-dep_Trfase_small"/>
</dbReference>
<evidence type="ECO:0000313" key="3">
    <source>
        <dbReference type="EMBL" id="SDK96527.1"/>
    </source>
</evidence>
<dbReference type="OrthoDB" id="9804366at2"/>
<dbReference type="Proteomes" id="UP000198510">
    <property type="component" value="Unassembled WGS sequence"/>
</dbReference>
<name>A0A1G9G7F2_9BACT</name>
<dbReference type="InterPro" id="IPR015421">
    <property type="entry name" value="PyrdxlP-dep_Trfase_major"/>
</dbReference>
<dbReference type="PANTHER" id="PTHR43586">
    <property type="entry name" value="CYSTEINE DESULFURASE"/>
    <property type="match status" value="1"/>
</dbReference>
<dbReference type="PANTHER" id="PTHR43586:SF8">
    <property type="entry name" value="CYSTEINE DESULFURASE 1, CHLOROPLASTIC"/>
    <property type="match status" value="1"/>
</dbReference>
<dbReference type="InterPro" id="IPR000192">
    <property type="entry name" value="Aminotrans_V_dom"/>
</dbReference>
<evidence type="ECO:0000313" key="4">
    <source>
        <dbReference type="Proteomes" id="UP000198510"/>
    </source>
</evidence>
<reference evidence="3 4" key="1">
    <citation type="submission" date="2016-10" db="EMBL/GenBank/DDBJ databases">
        <authorList>
            <person name="de Groot N.N."/>
        </authorList>
    </citation>
    <scope>NUCLEOTIDE SEQUENCE [LARGE SCALE GENOMIC DNA]</scope>
    <source>
        <strain evidence="3 4">DSM 25186</strain>
    </source>
</reference>
<keyword evidence="4" id="KW-1185">Reference proteome</keyword>
<dbReference type="SUPFAM" id="SSF53383">
    <property type="entry name" value="PLP-dependent transferases"/>
    <property type="match status" value="1"/>
</dbReference>
<proteinExistence type="predicted"/>
<dbReference type="AlphaFoldDB" id="A0A1G9G7F2"/>
<dbReference type="RefSeq" id="WP_089682797.1">
    <property type="nucleotide sequence ID" value="NZ_FNFO01000004.1"/>
</dbReference>
<protein>
    <submittedName>
        <fullName evidence="3">Selenocysteine lyase/Cysteine desulfurase</fullName>
    </submittedName>
</protein>
<keyword evidence="1" id="KW-0663">Pyridoxal phosphate</keyword>
<dbReference type="EMBL" id="FNFO01000004">
    <property type="protein sequence ID" value="SDK96527.1"/>
    <property type="molecule type" value="Genomic_DNA"/>
</dbReference>
<keyword evidence="3" id="KW-0456">Lyase</keyword>
<evidence type="ECO:0000256" key="1">
    <source>
        <dbReference type="ARBA" id="ARBA00022898"/>
    </source>
</evidence>
<evidence type="ECO:0000259" key="2">
    <source>
        <dbReference type="Pfam" id="PF00266"/>
    </source>
</evidence>
<dbReference type="STRING" id="1075417.SAMN05421823_1048"/>
<dbReference type="GO" id="GO:0016829">
    <property type="term" value="F:lyase activity"/>
    <property type="evidence" value="ECO:0007669"/>
    <property type="project" value="UniProtKB-KW"/>
</dbReference>
<gene>
    <name evidence="3" type="ORF">SAMN05421823_1048</name>
</gene>
<dbReference type="Gene3D" id="3.40.640.10">
    <property type="entry name" value="Type I PLP-dependent aspartate aminotransferase-like (Major domain)"/>
    <property type="match status" value="1"/>
</dbReference>
<dbReference type="Gene3D" id="3.90.1150.10">
    <property type="entry name" value="Aspartate Aminotransferase, domain 1"/>
    <property type="match status" value="1"/>
</dbReference>
<dbReference type="InterPro" id="IPR015424">
    <property type="entry name" value="PyrdxlP-dep_Trfase"/>
</dbReference>
<organism evidence="3 4">
    <name type="scientific">Catalinimonas alkaloidigena</name>
    <dbReference type="NCBI Taxonomy" id="1075417"/>
    <lineage>
        <taxon>Bacteria</taxon>
        <taxon>Pseudomonadati</taxon>
        <taxon>Bacteroidota</taxon>
        <taxon>Cytophagia</taxon>
        <taxon>Cytophagales</taxon>
        <taxon>Catalimonadaceae</taxon>
        <taxon>Catalinimonas</taxon>
    </lineage>
</organism>